<dbReference type="PANTHER" id="PTHR13302:SF8">
    <property type="entry name" value="CONSERVED OLIGOMERIC GOLGI COMPLEX SUBUNIT 3"/>
    <property type="match status" value="1"/>
</dbReference>
<feature type="domain" description="Conserved oligomeric Golgi complex subunit 3 C-terminal" evidence="2">
    <location>
        <begin position="582"/>
        <end position="820"/>
    </location>
</feature>
<dbReference type="Pfam" id="PF20671">
    <property type="entry name" value="COG3_C"/>
    <property type="match status" value="2"/>
</dbReference>
<accession>A0ABD3M1G1</accession>
<name>A0ABD3M1G1_9STRA</name>
<evidence type="ECO:0000313" key="4">
    <source>
        <dbReference type="Proteomes" id="UP001530293"/>
    </source>
</evidence>
<feature type="compositionally biased region" description="Polar residues" evidence="1">
    <location>
        <begin position="14"/>
        <end position="40"/>
    </location>
</feature>
<organism evidence="3 4">
    <name type="scientific">Discostella pseudostelligera</name>
    <dbReference type="NCBI Taxonomy" id="259834"/>
    <lineage>
        <taxon>Eukaryota</taxon>
        <taxon>Sar</taxon>
        <taxon>Stramenopiles</taxon>
        <taxon>Ochrophyta</taxon>
        <taxon>Bacillariophyta</taxon>
        <taxon>Coscinodiscophyceae</taxon>
        <taxon>Thalassiosirophycidae</taxon>
        <taxon>Stephanodiscales</taxon>
        <taxon>Stephanodiscaceae</taxon>
        <taxon>Discostella</taxon>
    </lineage>
</organism>
<protein>
    <recommendedName>
        <fullName evidence="2">Conserved oligomeric Golgi complex subunit 3 C-terminal domain-containing protein</fullName>
    </recommendedName>
</protein>
<feature type="region of interest" description="Disordered" evidence="1">
    <location>
        <begin position="116"/>
        <end position="181"/>
    </location>
</feature>
<dbReference type="Proteomes" id="UP001530293">
    <property type="component" value="Unassembled WGS sequence"/>
</dbReference>
<dbReference type="EMBL" id="JALLBG020000263">
    <property type="protein sequence ID" value="KAL3757512.1"/>
    <property type="molecule type" value="Genomic_DNA"/>
</dbReference>
<feature type="domain" description="Conserved oligomeric Golgi complex subunit 3 C-terminal" evidence="2">
    <location>
        <begin position="403"/>
        <end position="507"/>
    </location>
</feature>
<feature type="compositionally biased region" description="Low complexity" evidence="1">
    <location>
        <begin position="136"/>
        <end position="153"/>
    </location>
</feature>
<dbReference type="InterPro" id="IPR007265">
    <property type="entry name" value="COG_su3"/>
</dbReference>
<feature type="compositionally biased region" description="Pro residues" evidence="1">
    <location>
        <begin position="1"/>
        <end position="11"/>
    </location>
</feature>
<gene>
    <name evidence="3" type="ORF">ACHAWU_010144</name>
</gene>
<feature type="region of interest" description="Disordered" evidence="1">
    <location>
        <begin position="1"/>
        <end position="46"/>
    </location>
</feature>
<evidence type="ECO:0000259" key="2">
    <source>
        <dbReference type="Pfam" id="PF20671"/>
    </source>
</evidence>
<evidence type="ECO:0000256" key="1">
    <source>
        <dbReference type="SAM" id="MobiDB-lite"/>
    </source>
</evidence>
<dbReference type="AlphaFoldDB" id="A0ABD3M1G1"/>
<proteinExistence type="predicted"/>
<feature type="compositionally biased region" description="Low complexity" evidence="1">
    <location>
        <begin position="169"/>
        <end position="181"/>
    </location>
</feature>
<dbReference type="InterPro" id="IPR048685">
    <property type="entry name" value="COG3_C"/>
</dbReference>
<keyword evidence="4" id="KW-1185">Reference proteome</keyword>
<feature type="region of interest" description="Disordered" evidence="1">
    <location>
        <begin position="320"/>
        <end position="348"/>
    </location>
</feature>
<reference evidence="3 4" key="1">
    <citation type="submission" date="2024-10" db="EMBL/GenBank/DDBJ databases">
        <title>Updated reference genomes for cyclostephanoid diatoms.</title>
        <authorList>
            <person name="Roberts W.R."/>
            <person name="Alverson A.J."/>
        </authorList>
    </citation>
    <scope>NUCLEOTIDE SEQUENCE [LARGE SCALE GENOMIC DNA]</scope>
    <source>
        <strain evidence="3 4">AJA232-27</strain>
    </source>
</reference>
<dbReference type="PANTHER" id="PTHR13302">
    <property type="entry name" value="CONSERVED OLIGOMERIC GOLGI COMPLEX COMPONENT 3"/>
    <property type="match status" value="1"/>
</dbReference>
<comment type="caution">
    <text evidence="3">The sequence shown here is derived from an EMBL/GenBank/DDBJ whole genome shotgun (WGS) entry which is preliminary data.</text>
</comment>
<feature type="compositionally biased region" description="Low complexity" evidence="1">
    <location>
        <begin position="551"/>
        <end position="562"/>
    </location>
</feature>
<sequence>MSAKPLPPPPKMSGLTTPANATSSVFTTPSGSSHITSRYNYPTPAAGAGIAATSKLATGTGAAARGASASLPSTKVAAPPPPQQQHSVSYETFAPRTAESRYRLARLAALTAGPCFGDSHVGPQSEQKVKLVEDGSSNNDNSNSTTSTAVTLSEAMRPPKASTMKSVHSRNNGNSASTTTTSNVDDIIHKTLESTLFTTTKLTSLIQHTSSLRIALHTSLTIANDVAQRHSDLLKHSGELSAAAERLQHEEQILTRRATEVGLPLKHYDAVDRLGVLVGVLFKDGGRVIVRTNAKLHVDNNVDEFMEVLEQIDDAIEFFGESSGGSGGADNRRRERLAKKDQGYESTSSGSAEYYRRACALQDAALELLRVGVADRITQTRTQIQDALNLPRVPISADKLEASLVYTRFHGISKRSNALISIARKRLDELGNQSVAATSYEDLLTLCRNTYCGAREVLLTSTVRTHMDILRDRHGLVGMTRLASVFLIRLCTIETAMYLDFFGDAEKRRYSQKKTKGVLDAVDEEKSDNDAVADGEGKEAGDESENSGNISQSFQRKGSSSSHPGAAALASQIISEDATFRDAEFQSMLGALCSALHRTIRRGLVSVLDLDVLCQVVSVLREERSAANSSPTLLAAARAVSGVIQDAQERLIFCANDALHKEVARFKPTTNDLNYPGKLLGEKPKVAIIIDDESNAPAVAETTESKPDAAGDVANLGPIDDALAAQQRVYDSWFPPMRSVLRILSKIFRVVEPRVFEDIALQSVQSCTKSLKDGSIYILKKSGQIHADLFLVKHLLILREQLSPFDIQLRSVERQLDFSEAGKAVTRFLANRNRRLFSMSTENALITLLREGVSVQESSVDSKRDLEDCLRSACNDFIENTSSSILGPIAGFVDQCKNAAGSTSTTGSADLINAPFMNGTVVNSLVSTALQSLDGELDNVTKQMTLYLENTATQGILLKPVVRKVTRSLEEVKRFIGEVPNEENGWDANVRTEVLKYVEDFETKVKSKK</sequence>
<feature type="region of interest" description="Disordered" evidence="1">
    <location>
        <begin position="58"/>
        <end position="90"/>
    </location>
</feature>
<evidence type="ECO:0000313" key="3">
    <source>
        <dbReference type="EMBL" id="KAL3757512.1"/>
    </source>
</evidence>
<feature type="compositionally biased region" description="Low complexity" evidence="1">
    <location>
        <begin position="58"/>
        <end position="70"/>
    </location>
</feature>
<feature type="region of interest" description="Disordered" evidence="1">
    <location>
        <begin position="525"/>
        <end position="563"/>
    </location>
</feature>
<feature type="compositionally biased region" description="Basic and acidic residues" evidence="1">
    <location>
        <begin position="330"/>
        <end position="343"/>
    </location>
</feature>